<reference evidence="2" key="1">
    <citation type="journal article" date="2019" name="Int. J. Syst. Evol. Microbiol.">
        <title>The Global Catalogue of Microorganisms (GCM) 10K type strain sequencing project: providing services to taxonomists for standard genome sequencing and annotation.</title>
        <authorList>
            <consortium name="The Broad Institute Genomics Platform"/>
            <consortium name="The Broad Institute Genome Sequencing Center for Infectious Disease"/>
            <person name="Wu L."/>
            <person name="Ma J."/>
        </authorList>
    </citation>
    <scope>NUCLEOTIDE SEQUENCE [LARGE SCALE GENOMIC DNA]</scope>
    <source>
        <strain evidence="2">CGMCC 1.12470</strain>
    </source>
</reference>
<evidence type="ECO:0000313" key="1">
    <source>
        <dbReference type="EMBL" id="MFD1663225.1"/>
    </source>
</evidence>
<dbReference type="Pfam" id="PF02567">
    <property type="entry name" value="PhzC-PhzF"/>
    <property type="match status" value="1"/>
</dbReference>
<name>A0ABW4J0T6_9ACTN</name>
<evidence type="ECO:0000313" key="2">
    <source>
        <dbReference type="Proteomes" id="UP001597261"/>
    </source>
</evidence>
<dbReference type="InterPro" id="IPR003719">
    <property type="entry name" value="Phenazine_PhzF-like"/>
</dbReference>
<dbReference type="EMBL" id="JBHUDX010000124">
    <property type="protein sequence ID" value="MFD1663225.1"/>
    <property type="molecule type" value="Genomic_DNA"/>
</dbReference>
<dbReference type="SUPFAM" id="SSF54506">
    <property type="entry name" value="Diaminopimelate epimerase-like"/>
    <property type="match status" value="1"/>
</dbReference>
<protein>
    <submittedName>
        <fullName evidence="1">PhzF family phenazine biosynthesis protein</fullName>
    </submittedName>
</protein>
<dbReference type="Gene3D" id="3.10.310.10">
    <property type="entry name" value="Diaminopimelate Epimerase, Chain A, domain 1"/>
    <property type="match status" value="2"/>
</dbReference>
<sequence>MTAPYAVYVRPVPPDSTGAGHPTVGLRFFTAGEELPACGHGTVAALAFLASRAGTGESYRAALRTSKRAFDGWRERDGDRLTARFAPGRVDLREPTADERALVLPALGLAPDGAGRDVRVAGGHHKMPLPDPGAQRARPAVLCDHHGLCLVHALQQVARSQVSYLLGAGGEPPRVRWRLDSMKGLSHG</sequence>
<gene>
    <name evidence="1" type="ORF">ACFSL4_34955</name>
</gene>
<comment type="caution">
    <text evidence="1">The sequence shown here is derived from an EMBL/GenBank/DDBJ whole genome shotgun (WGS) entry which is preliminary data.</text>
</comment>
<organism evidence="1 2">
    <name type="scientific">Streptomyces caeni</name>
    <dbReference type="NCBI Taxonomy" id="2307231"/>
    <lineage>
        <taxon>Bacteria</taxon>
        <taxon>Bacillati</taxon>
        <taxon>Actinomycetota</taxon>
        <taxon>Actinomycetes</taxon>
        <taxon>Kitasatosporales</taxon>
        <taxon>Streptomycetaceae</taxon>
        <taxon>Streptomyces</taxon>
    </lineage>
</organism>
<keyword evidence="2" id="KW-1185">Reference proteome</keyword>
<feature type="non-terminal residue" evidence="1">
    <location>
        <position position="188"/>
    </location>
</feature>
<dbReference type="RefSeq" id="WP_381091851.1">
    <property type="nucleotide sequence ID" value="NZ_JBHUDX010000124.1"/>
</dbReference>
<proteinExistence type="predicted"/>
<accession>A0ABW4J0T6</accession>
<dbReference type="Proteomes" id="UP001597261">
    <property type="component" value="Unassembled WGS sequence"/>
</dbReference>